<accession>A0A438FWS1</accession>
<evidence type="ECO:0000313" key="2">
    <source>
        <dbReference type="EMBL" id="RVW64394.1"/>
    </source>
</evidence>
<evidence type="ECO:0000259" key="1">
    <source>
        <dbReference type="Pfam" id="PF07727"/>
    </source>
</evidence>
<proteinExistence type="predicted"/>
<dbReference type="AlphaFoldDB" id="A0A438FWS1"/>
<organism evidence="2 3">
    <name type="scientific">Vitis vinifera</name>
    <name type="common">Grape</name>
    <dbReference type="NCBI Taxonomy" id="29760"/>
    <lineage>
        <taxon>Eukaryota</taxon>
        <taxon>Viridiplantae</taxon>
        <taxon>Streptophyta</taxon>
        <taxon>Embryophyta</taxon>
        <taxon>Tracheophyta</taxon>
        <taxon>Spermatophyta</taxon>
        <taxon>Magnoliopsida</taxon>
        <taxon>eudicotyledons</taxon>
        <taxon>Gunneridae</taxon>
        <taxon>Pentapetalae</taxon>
        <taxon>rosids</taxon>
        <taxon>Vitales</taxon>
        <taxon>Vitaceae</taxon>
        <taxon>Viteae</taxon>
        <taxon>Vitis</taxon>
    </lineage>
</organism>
<dbReference type="EMBL" id="QGNW01000722">
    <property type="protein sequence ID" value="RVW64394.1"/>
    <property type="molecule type" value="Genomic_DNA"/>
</dbReference>
<dbReference type="InterPro" id="IPR013103">
    <property type="entry name" value="RVT_2"/>
</dbReference>
<gene>
    <name evidence="2" type="primary">RE1_552</name>
    <name evidence="2" type="ORF">CK203_046986</name>
</gene>
<reference evidence="2 3" key="1">
    <citation type="journal article" date="2018" name="PLoS Genet.">
        <title>Population sequencing reveals clonal diversity and ancestral inbreeding in the grapevine cultivar Chardonnay.</title>
        <authorList>
            <person name="Roach M.J."/>
            <person name="Johnson D.L."/>
            <person name="Bohlmann J."/>
            <person name="van Vuuren H.J."/>
            <person name="Jones S.J."/>
            <person name="Pretorius I.S."/>
            <person name="Schmidt S.A."/>
            <person name="Borneman A.R."/>
        </authorList>
    </citation>
    <scope>NUCLEOTIDE SEQUENCE [LARGE SCALE GENOMIC DNA]</scope>
    <source>
        <strain evidence="3">cv. Chardonnay</strain>
        <tissue evidence="2">Leaf</tissue>
    </source>
</reference>
<comment type="caution">
    <text evidence="2">The sequence shown here is derived from an EMBL/GenBank/DDBJ whole genome shotgun (WGS) entry which is preliminary data.</text>
</comment>
<dbReference type="PANTHER" id="PTHR11439:SF463">
    <property type="entry name" value="REVERSE TRANSCRIPTASE TY1_COPIA-TYPE DOMAIN-CONTAINING PROTEIN"/>
    <property type="match status" value="1"/>
</dbReference>
<dbReference type="SUPFAM" id="SSF56672">
    <property type="entry name" value="DNA/RNA polymerases"/>
    <property type="match status" value="1"/>
</dbReference>
<dbReference type="Proteomes" id="UP000288805">
    <property type="component" value="Unassembled WGS sequence"/>
</dbReference>
<name>A0A438FWS1_VITVI</name>
<evidence type="ECO:0000313" key="3">
    <source>
        <dbReference type="Proteomes" id="UP000288805"/>
    </source>
</evidence>
<protein>
    <submittedName>
        <fullName evidence="2">Retrovirus-related Pol polyprotein from transposon RE1</fullName>
    </submittedName>
</protein>
<dbReference type="PANTHER" id="PTHR11439">
    <property type="entry name" value="GAG-POL-RELATED RETROTRANSPOSON"/>
    <property type="match status" value="1"/>
</dbReference>
<dbReference type="InterPro" id="IPR043502">
    <property type="entry name" value="DNA/RNA_pol_sf"/>
</dbReference>
<dbReference type="Pfam" id="PF07727">
    <property type="entry name" value="RVT_2"/>
    <property type="match status" value="1"/>
</dbReference>
<sequence length="505" mass="58126">MDFFLKEGHFQIFSFLEIQTMEMQPLYVRSPAWLIPANLTSELWNSSNTITDTNLAVLYDLDVPIAFWKGVRSCTTHPIADFVSYERLSPQFRAFTANLSKVDIPRDIHEALQHPNWKAAVHEEIKALEKNGTWELTKLPLRKSTVECKWIFNVKYKVDGNIDIYKARLVAKGFMQTYGVDYQETFAPVAKLNTVQVLHSIAVNNDWPLYQLDVKNAFLNGDLNEEVYMDIPPGFKDAEKKNRVCRYSQGQSDHTMFFKHSSDGKIVVLIVYVDDIILTGDDEAKMINLKNTLSQEFEIKDLGALRPVDTPMEQNGKLNDEEESPLVNKGQYQRLVGKLIFLSHTRPNIAFPVSVVSQFMQAPTKEHLSAIHKILRYLKMTPGKGLFFGKSTKRRIEVYSDADWAGLWLKHVMEELKISTKFPMKMFCDNQAAISVSHNLVHHDRTKHVEIDRYFIKEKVENGEFLLQYPPTKLQTTNILTKALPRQHFDSLISELGMINIHSLV</sequence>
<feature type="domain" description="Reverse transcriptase Ty1/copia-type" evidence="1">
    <location>
        <begin position="131"/>
        <end position="247"/>
    </location>
</feature>
<dbReference type="CDD" id="cd09272">
    <property type="entry name" value="RNase_HI_RT_Ty1"/>
    <property type="match status" value="1"/>
</dbReference>